<evidence type="ECO:0000313" key="4">
    <source>
        <dbReference type="Proteomes" id="UP001238179"/>
    </source>
</evidence>
<dbReference type="Gene3D" id="2.40.128.110">
    <property type="entry name" value="Lipid/polyisoprenoid-binding, YceI-like"/>
    <property type="match status" value="1"/>
</dbReference>
<feature type="domain" description="Lipid/polyisoprenoid-binding YceI-like" evidence="2">
    <location>
        <begin position="34"/>
        <end position="196"/>
    </location>
</feature>
<feature type="chain" id="PRO_5041235234" description="Lipid/polyisoprenoid-binding YceI-like domain-containing protein" evidence="1">
    <location>
        <begin position="27"/>
        <end position="199"/>
    </location>
</feature>
<feature type="signal peptide" evidence="1">
    <location>
        <begin position="1"/>
        <end position="26"/>
    </location>
</feature>
<sequence>MRNPLTRFALPALVLLLSVPSASLLAATPSSVDTYKIDGVHSSVGFRVRHLLSKVQGRFGKAEGTVQIDTKDITKSKVDVTIDVASISTNEEKRDAHLKGPDFFDAAKFPTITFKSTAVKEVSKGKLEVTGTFTMKGVSKTIVLPITNLGTAVDPWKNVVAAFEGATRLNRMDYGVSYGAGLVGDDVDIDLNIEAKKAN</sequence>
<keyword evidence="1" id="KW-0732">Signal</keyword>
<dbReference type="PANTHER" id="PTHR34406">
    <property type="entry name" value="PROTEIN YCEI"/>
    <property type="match status" value="1"/>
</dbReference>
<organism evidence="3 4">
    <name type="scientific">Mesoterricola silvestris</name>
    <dbReference type="NCBI Taxonomy" id="2927979"/>
    <lineage>
        <taxon>Bacteria</taxon>
        <taxon>Pseudomonadati</taxon>
        <taxon>Acidobacteriota</taxon>
        <taxon>Holophagae</taxon>
        <taxon>Holophagales</taxon>
        <taxon>Holophagaceae</taxon>
        <taxon>Mesoterricola</taxon>
    </lineage>
</organism>
<evidence type="ECO:0000313" key="3">
    <source>
        <dbReference type="EMBL" id="BDU71965.1"/>
    </source>
</evidence>
<dbReference type="InterPro" id="IPR036761">
    <property type="entry name" value="TTHA0802/YceI-like_sf"/>
</dbReference>
<dbReference type="Proteomes" id="UP001238179">
    <property type="component" value="Chromosome"/>
</dbReference>
<proteinExistence type="predicted"/>
<name>A0AA48GM18_9BACT</name>
<protein>
    <recommendedName>
        <fullName evidence="2">Lipid/polyisoprenoid-binding YceI-like domain-containing protein</fullName>
    </recommendedName>
</protein>
<dbReference type="PANTHER" id="PTHR34406:SF1">
    <property type="entry name" value="PROTEIN YCEI"/>
    <property type="match status" value="1"/>
</dbReference>
<dbReference type="EMBL" id="AP027080">
    <property type="protein sequence ID" value="BDU71965.1"/>
    <property type="molecule type" value="Genomic_DNA"/>
</dbReference>
<dbReference type="RefSeq" id="WP_316414867.1">
    <property type="nucleotide sequence ID" value="NZ_AP027080.1"/>
</dbReference>
<dbReference type="Pfam" id="PF04264">
    <property type="entry name" value="YceI"/>
    <property type="match status" value="1"/>
</dbReference>
<gene>
    <name evidence="3" type="ORF">METEAL_11390</name>
</gene>
<dbReference type="SUPFAM" id="SSF101874">
    <property type="entry name" value="YceI-like"/>
    <property type="match status" value="1"/>
</dbReference>
<dbReference type="SMART" id="SM00867">
    <property type="entry name" value="YceI"/>
    <property type="match status" value="1"/>
</dbReference>
<keyword evidence="4" id="KW-1185">Reference proteome</keyword>
<reference evidence="4" key="1">
    <citation type="journal article" date="2023" name="Int. J. Syst. Evol. Microbiol.">
        <title>Mesoterricola silvestris gen. nov., sp. nov., Mesoterricola sediminis sp. nov., Geothrix oryzae sp. nov., Geothrix edaphica sp. nov., Geothrix rubra sp. nov., and Geothrix limicola sp. nov., six novel members of Acidobacteriota isolated from soils.</title>
        <authorList>
            <person name="Itoh H."/>
            <person name="Sugisawa Y."/>
            <person name="Mise K."/>
            <person name="Xu Z."/>
            <person name="Kuniyasu M."/>
            <person name="Ushijima N."/>
            <person name="Kawano K."/>
            <person name="Kobayashi E."/>
            <person name="Shiratori Y."/>
            <person name="Masuda Y."/>
            <person name="Senoo K."/>
        </authorList>
    </citation>
    <scope>NUCLEOTIDE SEQUENCE [LARGE SCALE GENOMIC DNA]</scope>
    <source>
        <strain evidence="4">W79</strain>
    </source>
</reference>
<accession>A0AA48GM18</accession>
<dbReference type="KEGG" id="msil:METEAL_11390"/>
<evidence type="ECO:0000259" key="2">
    <source>
        <dbReference type="SMART" id="SM00867"/>
    </source>
</evidence>
<evidence type="ECO:0000256" key="1">
    <source>
        <dbReference type="SAM" id="SignalP"/>
    </source>
</evidence>
<dbReference type="InterPro" id="IPR007372">
    <property type="entry name" value="Lipid/polyisoprenoid-bd_YceI"/>
</dbReference>
<dbReference type="AlphaFoldDB" id="A0AA48GM18"/>